<feature type="binding site" evidence="12">
    <location>
        <position position="297"/>
    </location>
    <ligand>
        <name>K(+)</name>
        <dbReference type="ChEBI" id="CHEBI:29103"/>
    </ligand>
</feature>
<dbReference type="UniPathway" id="UPA00916">
    <property type="reaction ID" value="UER00889"/>
</dbReference>
<evidence type="ECO:0000256" key="9">
    <source>
        <dbReference type="ARBA" id="ARBA00022842"/>
    </source>
</evidence>
<evidence type="ECO:0000256" key="5">
    <source>
        <dbReference type="ARBA" id="ARBA00022723"/>
    </source>
</evidence>
<dbReference type="AlphaFoldDB" id="A0A482X6F8"/>
<dbReference type="InterPro" id="IPR011611">
    <property type="entry name" value="PfkB_dom"/>
</dbReference>
<dbReference type="GO" id="GO:0046872">
    <property type="term" value="F:metal ion binding"/>
    <property type="evidence" value="ECO:0007669"/>
    <property type="project" value="UniProtKB-KW"/>
</dbReference>
<feature type="domain" description="Carbohydrate kinase PfkB" evidence="13">
    <location>
        <begin position="5"/>
        <end position="304"/>
    </location>
</feature>
<evidence type="ECO:0000256" key="2">
    <source>
        <dbReference type="ARBA" id="ARBA00012035"/>
    </source>
</evidence>
<keyword evidence="9 12" id="KW-0460">Magnesium</keyword>
<evidence type="ECO:0000256" key="8">
    <source>
        <dbReference type="ARBA" id="ARBA00022840"/>
    </source>
</evidence>
<feature type="binding site" evidence="12">
    <location>
        <position position="189"/>
    </location>
    <ligand>
        <name>ATP</name>
        <dbReference type="ChEBI" id="CHEBI:30616"/>
    </ligand>
</feature>
<proteinExistence type="inferred from homology"/>
<evidence type="ECO:0000256" key="10">
    <source>
        <dbReference type="ARBA" id="ARBA00022958"/>
    </source>
</evidence>
<protein>
    <recommendedName>
        <fullName evidence="3 12">Ribokinase</fullName>
        <shortName evidence="12">RK</shortName>
        <ecNumber evidence="2 12">2.7.1.15</ecNumber>
    </recommendedName>
</protein>
<dbReference type="PRINTS" id="PR00990">
    <property type="entry name" value="RIBOKINASE"/>
</dbReference>
<comment type="catalytic activity">
    <reaction evidence="12">
        <text>D-ribose + ATP = D-ribose 5-phosphate + ADP + H(+)</text>
        <dbReference type="Rhea" id="RHEA:13697"/>
        <dbReference type="ChEBI" id="CHEBI:15378"/>
        <dbReference type="ChEBI" id="CHEBI:30616"/>
        <dbReference type="ChEBI" id="CHEBI:47013"/>
        <dbReference type="ChEBI" id="CHEBI:78346"/>
        <dbReference type="ChEBI" id="CHEBI:456216"/>
        <dbReference type="EC" id="2.7.1.15"/>
    </reaction>
</comment>
<evidence type="ECO:0000313" key="15">
    <source>
        <dbReference type="Proteomes" id="UP000291343"/>
    </source>
</evidence>
<comment type="subunit">
    <text evidence="12">Homodimer.</text>
</comment>
<reference evidence="14 15" key="1">
    <citation type="journal article" date="2017" name="Gigascience">
        <title>Genome sequence of the small brown planthopper, Laodelphax striatellus.</title>
        <authorList>
            <person name="Zhu J."/>
            <person name="Jiang F."/>
            <person name="Wang X."/>
            <person name="Yang P."/>
            <person name="Bao Y."/>
            <person name="Zhao W."/>
            <person name="Wang W."/>
            <person name="Lu H."/>
            <person name="Wang Q."/>
            <person name="Cui N."/>
            <person name="Li J."/>
            <person name="Chen X."/>
            <person name="Luo L."/>
            <person name="Yu J."/>
            <person name="Kang L."/>
            <person name="Cui F."/>
        </authorList>
    </citation>
    <scope>NUCLEOTIDE SEQUENCE [LARGE SCALE GENOMIC DNA]</scope>
    <source>
        <strain evidence="14">Lst14</strain>
    </source>
</reference>
<sequence length="315" mass="33581">MESDFILVVGSCNVDLTCYVQRMPVVGETMYGDSFHQRYGGKGANQAVAAKKLGVPVCMVAKVGEDSYGKSYVELLEQIGVDTKEIHIVPSVHTGIAQIVVSGNGANLIVIIPGANKYLCVDDVQSESIKHLLSTAEVGLFQFEIDVETTQKAMEIMKSHGKGTTILNCAPAIKGDKKIHSLADILILNEIEVFGTVGVGVSNPCDAEAAMQKLLELGSNVVIITLGSKGAVYATSTDHRVIHVPVSPVDQPVDTTGAGDAFCGALAYMFIKCKHLSLLQKISFACKAARHSVLGQGTHDTFPTNESVQQFLQSD</sequence>
<dbReference type="InParanoid" id="A0A482X6F8"/>
<comment type="function">
    <text evidence="12">Catalyzes the phosphorylation of ribose at O-5 in a reaction requiring ATP and magnesium. The resulting D-ribose-5-phosphate can then be used either for sythesis of nucleotides, histidine, and tryptophan, or as a component of the pentose phosphate pathway.</text>
</comment>
<dbReference type="InterPro" id="IPR029056">
    <property type="entry name" value="Ribokinase-like"/>
</dbReference>
<dbReference type="OrthoDB" id="415590at2759"/>
<keyword evidence="10 12" id="KW-0630">Potassium</keyword>
<dbReference type="Pfam" id="PF00294">
    <property type="entry name" value="PfkB"/>
    <property type="match status" value="1"/>
</dbReference>
<dbReference type="EMBL" id="QKKF02016947">
    <property type="protein sequence ID" value="RZF41216.1"/>
    <property type="molecule type" value="Genomic_DNA"/>
</dbReference>
<dbReference type="SUPFAM" id="SSF53613">
    <property type="entry name" value="Ribokinase-like"/>
    <property type="match status" value="1"/>
</dbReference>
<dbReference type="InterPro" id="IPR011877">
    <property type="entry name" value="Ribokinase"/>
</dbReference>
<keyword evidence="6 12" id="KW-0547">Nucleotide-binding</keyword>
<keyword evidence="7 12" id="KW-0418">Kinase</keyword>
<comment type="caution">
    <text evidence="12">Lacks conserved residue(s) required for the propagation of feature annotation.</text>
</comment>
<comment type="activity regulation">
    <text evidence="12">Activated by a monovalent cation that binds near, but not in, the active site. The most likely occupant of the site in vivo is potassium. Ion binding induces a conformational change that may alter substrate affinity.</text>
</comment>
<gene>
    <name evidence="14" type="ORF">LSTR_LSTR011597</name>
</gene>
<comment type="subcellular location">
    <subcellularLocation>
        <location evidence="12">Cytoplasm</location>
    </subcellularLocation>
    <subcellularLocation>
        <location evidence="12">Nucleus</location>
    </subcellularLocation>
</comment>
<dbReference type="InterPro" id="IPR002139">
    <property type="entry name" value="Ribo/fructo_kinase"/>
</dbReference>
<dbReference type="GO" id="GO:0019303">
    <property type="term" value="P:D-ribose catabolic process"/>
    <property type="evidence" value="ECO:0007669"/>
    <property type="project" value="UniProtKB-UniRule"/>
</dbReference>
<evidence type="ECO:0000256" key="7">
    <source>
        <dbReference type="ARBA" id="ARBA00022777"/>
    </source>
</evidence>
<feature type="binding site" evidence="12">
    <location>
        <position position="256"/>
    </location>
    <ligand>
        <name>K(+)</name>
        <dbReference type="ChEBI" id="CHEBI:29103"/>
    </ligand>
</feature>
<dbReference type="GO" id="GO:0004747">
    <property type="term" value="F:ribokinase activity"/>
    <property type="evidence" value="ECO:0007669"/>
    <property type="project" value="UniProtKB-UniRule"/>
</dbReference>
<comment type="caution">
    <text evidence="14">The sequence shown here is derived from an EMBL/GenBank/DDBJ whole genome shotgun (WGS) entry which is preliminary data.</text>
</comment>
<keyword evidence="12" id="KW-0963">Cytoplasm</keyword>
<dbReference type="FunCoup" id="A0A482X6F8">
    <property type="interactions" value="661"/>
</dbReference>
<evidence type="ECO:0000256" key="6">
    <source>
        <dbReference type="ARBA" id="ARBA00022741"/>
    </source>
</evidence>
<dbReference type="PANTHER" id="PTHR10584">
    <property type="entry name" value="SUGAR KINASE"/>
    <property type="match status" value="1"/>
</dbReference>
<dbReference type="PROSITE" id="PS00584">
    <property type="entry name" value="PFKB_KINASES_2"/>
    <property type="match status" value="1"/>
</dbReference>
<dbReference type="STRING" id="195883.A0A482X6F8"/>
<name>A0A482X6F8_LAOST</name>
<comment type="pathway">
    <text evidence="12">Carbohydrate metabolism; D-ribose degradation; D-ribose 5-phosphate from beta-D-ribopyranose: step 2/2.</text>
</comment>
<keyword evidence="15" id="KW-1185">Reference proteome</keyword>
<keyword evidence="11 12" id="KW-0119">Carbohydrate metabolism</keyword>
<dbReference type="CDD" id="cd01174">
    <property type="entry name" value="ribokinase"/>
    <property type="match status" value="1"/>
</dbReference>
<dbReference type="EC" id="2.7.1.15" evidence="2 12"/>
<feature type="binding site" evidence="12">
    <location>
        <begin position="41"/>
        <end position="45"/>
    </location>
    <ligand>
        <name>substrate</name>
    </ligand>
</feature>
<feature type="binding site" evidence="12">
    <location>
        <position position="260"/>
    </location>
    <ligand>
        <name>substrate</name>
    </ligand>
</feature>
<feature type="binding site" evidence="12">
    <location>
        <position position="295"/>
    </location>
    <ligand>
        <name>K(+)</name>
        <dbReference type="ChEBI" id="CHEBI:29103"/>
    </ligand>
</feature>
<feature type="binding site" evidence="12">
    <location>
        <begin position="13"/>
        <end position="15"/>
    </location>
    <ligand>
        <name>substrate</name>
    </ligand>
</feature>
<feature type="binding site" evidence="12">
    <location>
        <position position="144"/>
    </location>
    <ligand>
        <name>substrate</name>
    </ligand>
</feature>
<dbReference type="GO" id="GO:0005634">
    <property type="term" value="C:nucleus"/>
    <property type="evidence" value="ECO:0007669"/>
    <property type="project" value="UniProtKB-SubCell"/>
</dbReference>
<comment type="similarity">
    <text evidence="1">Belongs to the carbohydrate kinase pfkB family.</text>
</comment>
<feature type="binding site" evidence="12">
    <location>
        <position position="254"/>
    </location>
    <ligand>
        <name>K(+)</name>
        <dbReference type="ChEBI" id="CHEBI:29103"/>
    </ligand>
</feature>
<evidence type="ECO:0000256" key="1">
    <source>
        <dbReference type="ARBA" id="ARBA00005380"/>
    </source>
</evidence>
<evidence type="ECO:0000313" key="14">
    <source>
        <dbReference type="EMBL" id="RZF41216.1"/>
    </source>
</evidence>
<evidence type="ECO:0000256" key="12">
    <source>
        <dbReference type="HAMAP-Rule" id="MF_03215"/>
    </source>
</evidence>
<keyword evidence="4 12" id="KW-0808">Transferase</keyword>
<dbReference type="GO" id="GO:0005524">
    <property type="term" value="F:ATP binding"/>
    <property type="evidence" value="ECO:0007669"/>
    <property type="project" value="UniProtKB-UniRule"/>
</dbReference>
<dbReference type="SMR" id="A0A482X6F8"/>
<keyword evidence="8 12" id="KW-0067">ATP-binding</keyword>
<dbReference type="Proteomes" id="UP000291343">
    <property type="component" value="Unassembled WGS sequence"/>
</dbReference>
<dbReference type="InterPro" id="IPR002173">
    <property type="entry name" value="Carboh/pur_kinase_PfkB_CS"/>
</dbReference>
<evidence type="ECO:0000256" key="3">
    <source>
        <dbReference type="ARBA" id="ARBA00016943"/>
    </source>
</evidence>
<dbReference type="HAMAP" id="MF_01987">
    <property type="entry name" value="Ribokinase"/>
    <property type="match status" value="1"/>
</dbReference>
<organism evidence="14 15">
    <name type="scientific">Laodelphax striatellus</name>
    <name type="common">Small brown planthopper</name>
    <name type="synonym">Delphax striatella</name>
    <dbReference type="NCBI Taxonomy" id="195883"/>
    <lineage>
        <taxon>Eukaryota</taxon>
        <taxon>Metazoa</taxon>
        <taxon>Ecdysozoa</taxon>
        <taxon>Arthropoda</taxon>
        <taxon>Hexapoda</taxon>
        <taxon>Insecta</taxon>
        <taxon>Pterygota</taxon>
        <taxon>Neoptera</taxon>
        <taxon>Paraneoptera</taxon>
        <taxon>Hemiptera</taxon>
        <taxon>Auchenorrhyncha</taxon>
        <taxon>Fulgoroidea</taxon>
        <taxon>Delphacidae</taxon>
        <taxon>Criomorphinae</taxon>
        <taxon>Laodelphax</taxon>
    </lineage>
</organism>
<comment type="cofactor">
    <cofactor evidence="12">
        <name>Mg(2+)</name>
        <dbReference type="ChEBI" id="CHEBI:18420"/>
    </cofactor>
    <text evidence="12">Requires a divalent cation, most likely magnesium in vivo, as an electrophilic catalyst to aid phosphoryl group transfer. It is the chelate of the metal and the nucleotide that is the actual substrate.</text>
</comment>
<feature type="active site" description="Proton acceptor" evidence="12">
    <location>
        <position position="260"/>
    </location>
</feature>
<evidence type="ECO:0000256" key="4">
    <source>
        <dbReference type="ARBA" id="ARBA00022679"/>
    </source>
</evidence>
<dbReference type="PANTHER" id="PTHR10584:SF166">
    <property type="entry name" value="RIBOKINASE"/>
    <property type="match status" value="1"/>
</dbReference>
<dbReference type="GO" id="GO:0005829">
    <property type="term" value="C:cytosol"/>
    <property type="evidence" value="ECO:0007669"/>
    <property type="project" value="TreeGrafter"/>
</dbReference>
<accession>A0A482X6F8</accession>
<feature type="binding site" evidence="12">
    <location>
        <begin position="225"/>
        <end position="230"/>
    </location>
    <ligand>
        <name>ATP</name>
        <dbReference type="ChEBI" id="CHEBI:30616"/>
    </ligand>
</feature>
<comment type="similarity">
    <text evidence="12">Belongs to the carbohydrate kinase PfkB family. Ribokinase subfamily.</text>
</comment>
<feature type="binding site" evidence="12">
    <location>
        <position position="292"/>
    </location>
    <ligand>
        <name>K(+)</name>
        <dbReference type="ChEBI" id="CHEBI:29103"/>
    </ligand>
</feature>
<evidence type="ECO:0000259" key="13">
    <source>
        <dbReference type="Pfam" id="PF00294"/>
    </source>
</evidence>
<evidence type="ECO:0000256" key="11">
    <source>
        <dbReference type="ARBA" id="ARBA00023277"/>
    </source>
</evidence>
<dbReference type="Gene3D" id="3.40.1190.20">
    <property type="match status" value="1"/>
</dbReference>
<keyword evidence="12" id="KW-0539">Nucleus</keyword>
<keyword evidence="5 12" id="KW-0479">Metal-binding</keyword>
<feature type="binding site" evidence="12">
    <location>
        <begin position="259"/>
        <end position="260"/>
    </location>
    <ligand>
        <name>ATP</name>
        <dbReference type="ChEBI" id="CHEBI:30616"/>
    </ligand>
</feature>